<protein>
    <submittedName>
        <fullName evidence="2">Uncharacterized protein</fullName>
    </submittedName>
</protein>
<sequence>MKKSISLFEKLLVSVIVFAFGAVVLVQIFVNNDVLETVKSNETGIPVSLEESTIYISKGNLRFNFTGDKGVQIFLNGEKVKEEDEKSPFDLEVIDGDVVEVRNNNSETITLHLIDATDNLITPKMGSKYECEKGMTYLFKVEIQEKS</sequence>
<dbReference type="RefSeq" id="WP_113921112.1">
    <property type="nucleotide sequence ID" value="NZ_CALNCS010000144.1"/>
</dbReference>
<gene>
    <name evidence="2" type="ORF">DES36_11348</name>
</gene>
<name>A0A366I4E2_9FIRM</name>
<evidence type="ECO:0000256" key="1">
    <source>
        <dbReference type="SAM" id="Phobius"/>
    </source>
</evidence>
<proteinExistence type="predicted"/>
<dbReference type="AlphaFoldDB" id="A0A366I4E2"/>
<evidence type="ECO:0000313" key="2">
    <source>
        <dbReference type="EMBL" id="RBP61836.1"/>
    </source>
</evidence>
<keyword evidence="1" id="KW-1133">Transmembrane helix</keyword>
<dbReference type="Proteomes" id="UP000253490">
    <property type="component" value="Unassembled WGS sequence"/>
</dbReference>
<organism evidence="2 3">
    <name type="scientific">Alkalibaculum bacchi</name>
    <dbReference type="NCBI Taxonomy" id="645887"/>
    <lineage>
        <taxon>Bacteria</taxon>
        <taxon>Bacillati</taxon>
        <taxon>Bacillota</taxon>
        <taxon>Clostridia</taxon>
        <taxon>Eubacteriales</taxon>
        <taxon>Eubacteriaceae</taxon>
        <taxon>Alkalibaculum</taxon>
    </lineage>
</organism>
<comment type="caution">
    <text evidence="2">The sequence shown here is derived from an EMBL/GenBank/DDBJ whole genome shotgun (WGS) entry which is preliminary data.</text>
</comment>
<keyword evidence="1" id="KW-0472">Membrane</keyword>
<keyword evidence="3" id="KW-1185">Reference proteome</keyword>
<reference evidence="2 3" key="1">
    <citation type="submission" date="2018-06" db="EMBL/GenBank/DDBJ databases">
        <title>Genomic Encyclopedia of Type Strains, Phase IV (KMG-IV): sequencing the most valuable type-strain genomes for metagenomic binning, comparative biology and taxonomic classification.</title>
        <authorList>
            <person name="Goeker M."/>
        </authorList>
    </citation>
    <scope>NUCLEOTIDE SEQUENCE [LARGE SCALE GENOMIC DNA]</scope>
    <source>
        <strain evidence="2 3">DSM 22112</strain>
    </source>
</reference>
<keyword evidence="1" id="KW-0812">Transmembrane</keyword>
<feature type="transmembrane region" description="Helical" evidence="1">
    <location>
        <begin position="12"/>
        <end position="30"/>
    </location>
</feature>
<evidence type="ECO:0000313" key="3">
    <source>
        <dbReference type="Proteomes" id="UP000253490"/>
    </source>
</evidence>
<accession>A0A366I4E2</accession>
<dbReference type="EMBL" id="QNRX01000013">
    <property type="protein sequence ID" value="RBP61836.1"/>
    <property type="molecule type" value="Genomic_DNA"/>
</dbReference>